<comment type="catalytic activity">
    <reaction evidence="13">
        <text>adenylyl-molybdopterin + molybdate = Mo-molybdopterin + AMP + H(+)</text>
        <dbReference type="Rhea" id="RHEA:35047"/>
        <dbReference type="ChEBI" id="CHEBI:15378"/>
        <dbReference type="ChEBI" id="CHEBI:36264"/>
        <dbReference type="ChEBI" id="CHEBI:62727"/>
        <dbReference type="ChEBI" id="CHEBI:71302"/>
        <dbReference type="ChEBI" id="CHEBI:456215"/>
    </reaction>
</comment>
<evidence type="ECO:0000256" key="7">
    <source>
        <dbReference type="ARBA" id="ARBA00022723"/>
    </source>
</evidence>
<evidence type="ECO:0000256" key="4">
    <source>
        <dbReference type="ARBA" id="ARBA00008339"/>
    </source>
</evidence>
<evidence type="ECO:0000313" key="15">
    <source>
        <dbReference type="EMBL" id="PNR40580.1"/>
    </source>
</evidence>
<dbReference type="AlphaFoldDB" id="A0A2K1JGA1"/>
<evidence type="ECO:0000259" key="14">
    <source>
        <dbReference type="SMART" id="SM00852"/>
    </source>
</evidence>
<dbReference type="EC" id="2.7.7.75" evidence="13"/>
<dbReference type="Gene3D" id="3.40.980.10">
    <property type="entry name" value="MoaB/Mog-like domain"/>
    <property type="match status" value="2"/>
</dbReference>
<dbReference type="CDD" id="cd00887">
    <property type="entry name" value="MoeA"/>
    <property type="match status" value="1"/>
</dbReference>
<gene>
    <name evidence="16" type="primary">LOC112291560</name>
    <name evidence="15" type="ORF">PHYPA_017983</name>
</gene>
<dbReference type="KEGG" id="ppp:112291560"/>
<dbReference type="OMA" id="HRAIVRW"/>
<proteinExistence type="inferred from homology"/>
<comment type="similarity">
    <text evidence="13">Belongs to the MoeA family.</text>
</comment>
<evidence type="ECO:0000313" key="16">
    <source>
        <dbReference type="EnsemblPlants" id="Pp3c14_4050V3.1"/>
    </source>
</evidence>
<dbReference type="PROSITE" id="PS01079">
    <property type="entry name" value="MOCF_BIOSYNTHESIS_2"/>
    <property type="match status" value="1"/>
</dbReference>
<comment type="similarity">
    <text evidence="3">In the N-terminal section; belongs to the MoaB/Mog family.</text>
</comment>
<dbReference type="Gene3D" id="2.40.340.10">
    <property type="entry name" value="MoeA, C-terminal, domain IV"/>
    <property type="match status" value="1"/>
</dbReference>
<evidence type="ECO:0000256" key="2">
    <source>
        <dbReference type="ARBA" id="ARBA00005046"/>
    </source>
</evidence>
<dbReference type="FunFam" id="2.40.340.10:FF:000004">
    <property type="entry name" value="Molybdopterin molybdenumtransferase"/>
    <property type="match status" value="1"/>
</dbReference>
<feature type="domain" description="MoaB/Mog" evidence="14">
    <location>
        <begin position="492"/>
        <end position="641"/>
    </location>
</feature>
<protein>
    <recommendedName>
        <fullName evidence="13">Molybdopterin biosynthesis protein CNX1</fullName>
    </recommendedName>
    <alternativeName>
        <fullName evidence="13">Molybdenum cofactor biosynthesis enzyme CNX1</fullName>
    </alternativeName>
    <domain>
        <recommendedName>
            <fullName evidence="13">Molybdopterin molybdenumtransferase</fullName>
            <shortName evidence="13">MPT Mo-transferase</shortName>
            <ecNumber evidence="13">2.10.1.1</ecNumber>
        </recommendedName>
        <alternativeName>
            <fullName evidence="13">Domain E</fullName>
        </alternativeName>
    </domain>
    <domain>
        <recommendedName>
            <fullName evidence="13">Molybdopterin adenylyltransferase</fullName>
            <shortName evidence="13">MPT adenylyltransferase</shortName>
            <ecNumber evidence="13">2.7.7.75</ecNumber>
        </recommendedName>
        <alternativeName>
            <fullName evidence="13">Domain G</fullName>
        </alternativeName>
    </domain>
</protein>
<feature type="domain" description="MoaB/Mog" evidence="14">
    <location>
        <begin position="192"/>
        <end position="342"/>
    </location>
</feature>
<dbReference type="PANTHER" id="PTHR10192:SF5">
    <property type="entry name" value="GEPHYRIN"/>
    <property type="match status" value="1"/>
</dbReference>
<evidence type="ECO:0000256" key="1">
    <source>
        <dbReference type="ARBA" id="ARBA00001946"/>
    </source>
</evidence>
<keyword evidence="7 13" id="KW-0479">Metal-binding</keyword>
<dbReference type="EnsemblPlants" id="Pp3c14_4050V3.1">
    <property type="protein sequence ID" value="Pp3c14_4050V3.1"/>
    <property type="gene ID" value="Pp3c14_4050"/>
</dbReference>
<dbReference type="PROSITE" id="PS01078">
    <property type="entry name" value="MOCF_BIOSYNTHESIS_1"/>
    <property type="match status" value="1"/>
</dbReference>
<evidence type="ECO:0000256" key="10">
    <source>
        <dbReference type="ARBA" id="ARBA00022842"/>
    </source>
</evidence>
<dbReference type="NCBIfam" id="NF045515">
    <property type="entry name" value="Glp_gephyrin"/>
    <property type="match status" value="1"/>
</dbReference>
<dbReference type="UniPathway" id="UPA00344"/>
<evidence type="ECO:0000256" key="3">
    <source>
        <dbReference type="ARBA" id="ARBA00007589"/>
    </source>
</evidence>
<evidence type="ECO:0000256" key="8">
    <source>
        <dbReference type="ARBA" id="ARBA00022741"/>
    </source>
</evidence>
<keyword evidence="11 13" id="KW-0501">Molybdenum cofactor biosynthesis</keyword>
<accession>A0A2K1JGA1</accession>
<reference evidence="16" key="3">
    <citation type="submission" date="2020-12" db="UniProtKB">
        <authorList>
            <consortium name="EnsemblPlants"/>
        </authorList>
    </citation>
    <scope>IDENTIFICATION</scope>
</reference>
<name>A0A2K1JGA1_PHYPA</name>
<reference evidence="15 17" key="2">
    <citation type="journal article" date="2018" name="Plant J.">
        <title>The Physcomitrella patens chromosome-scale assembly reveals moss genome structure and evolution.</title>
        <authorList>
            <person name="Lang D."/>
            <person name="Ullrich K.K."/>
            <person name="Murat F."/>
            <person name="Fuchs J."/>
            <person name="Jenkins J."/>
            <person name="Haas F.B."/>
            <person name="Piednoel M."/>
            <person name="Gundlach H."/>
            <person name="Van Bel M."/>
            <person name="Meyberg R."/>
            <person name="Vives C."/>
            <person name="Morata J."/>
            <person name="Symeonidi A."/>
            <person name="Hiss M."/>
            <person name="Muchero W."/>
            <person name="Kamisugi Y."/>
            <person name="Saleh O."/>
            <person name="Blanc G."/>
            <person name="Decker E.L."/>
            <person name="van Gessel N."/>
            <person name="Grimwood J."/>
            <person name="Hayes R.D."/>
            <person name="Graham S.W."/>
            <person name="Gunter L.E."/>
            <person name="McDaniel S.F."/>
            <person name="Hoernstein S.N.W."/>
            <person name="Larsson A."/>
            <person name="Li F.W."/>
            <person name="Perroud P.F."/>
            <person name="Phillips J."/>
            <person name="Ranjan P."/>
            <person name="Rokshar D.S."/>
            <person name="Rothfels C.J."/>
            <person name="Schneider L."/>
            <person name="Shu S."/>
            <person name="Stevenson D.W."/>
            <person name="Thummler F."/>
            <person name="Tillich M."/>
            <person name="Villarreal Aguilar J.C."/>
            <person name="Widiez T."/>
            <person name="Wong G.K."/>
            <person name="Wymore A."/>
            <person name="Zhang Y."/>
            <person name="Zimmer A.D."/>
            <person name="Quatrano R.S."/>
            <person name="Mayer K.F.X."/>
            <person name="Goodstein D."/>
            <person name="Casacuberta J.M."/>
            <person name="Vandepoele K."/>
            <person name="Reski R."/>
            <person name="Cuming A.C."/>
            <person name="Tuskan G.A."/>
            <person name="Maumus F."/>
            <person name="Salse J."/>
            <person name="Schmutz J."/>
            <person name="Rensing S.A."/>
        </authorList>
    </citation>
    <scope>NUCLEOTIDE SEQUENCE [LARGE SCALE GENOMIC DNA]</scope>
    <source>
        <strain evidence="16 17">cv. Gransden 2004</strain>
    </source>
</reference>
<dbReference type="EC" id="2.10.1.1" evidence="13"/>
<dbReference type="GO" id="GO:0046872">
    <property type="term" value="F:metal ion binding"/>
    <property type="evidence" value="ECO:0007669"/>
    <property type="project" value="UniProtKB-UniRule"/>
</dbReference>
<dbReference type="FunFam" id="2.170.190.11:FF:000001">
    <property type="entry name" value="Molybdopterin molybdenumtransferase"/>
    <property type="match status" value="1"/>
</dbReference>
<dbReference type="GO" id="GO:0061599">
    <property type="term" value="F:molybdopterin molybdotransferase activity"/>
    <property type="evidence" value="ECO:0000318"/>
    <property type="project" value="GO_Central"/>
</dbReference>
<keyword evidence="5 13" id="KW-0500">Molybdenum</keyword>
<comment type="catalytic activity">
    <reaction evidence="13">
        <text>molybdopterin + ATP + H(+) = adenylyl-molybdopterin + diphosphate</text>
        <dbReference type="Rhea" id="RHEA:31331"/>
        <dbReference type="ChEBI" id="CHEBI:15378"/>
        <dbReference type="ChEBI" id="CHEBI:30616"/>
        <dbReference type="ChEBI" id="CHEBI:33019"/>
        <dbReference type="ChEBI" id="CHEBI:58698"/>
        <dbReference type="ChEBI" id="CHEBI:62727"/>
    </reaction>
</comment>
<evidence type="ECO:0000256" key="12">
    <source>
        <dbReference type="ARBA" id="ARBA00023268"/>
    </source>
</evidence>
<dbReference type="GeneID" id="112291560"/>
<dbReference type="Gene3D" id="3.90.105.10">
    <property type="entry name" value="Molybdopterin biosynthesis moea protein, domain 2"/>
    <property type="match status" value="1"/>
</dbReference>
<dbReference type="InterPro" id="IPR038987">
    <property type="entry name" value="MoeA-like"/>
</dbReference>
<keyword evidence="8" id="KW-0547">Nucleotide-binding</keyword>
<keyword evidence="17" id="KW-1185">Reference proteome</keyword>
<evidence type="ECO:0000256" key="11">
    <source>
        <dbReference type="ARBA" id="ARBA00023150"/>
    </source>
</evidence>
<evidence type="ECO:0000256" key="13">
    <source>
        <dbReference type="RuleBase" id="RU365090"/>
    </source>
</evidence>
<dbReference type="Gramene" id="Pp3c14_4050V3.2">
    <property type="protein sequence ID" value="Pp3c14_4050V3.2"/>
    <property type="gene ID" value="Pp3c14_4050"/>
</dbReference>
<reference evidence="15 17" key="1">
    <citation type="journal article" date="2008" name="Science">
        <title>The Physcomitrella genome reveals evolutionary insights into the conquest of land by plants.</title>
        <authorList>
            <person name="Rensing S."/>
            <person name="Lang D."/>
            <person name="Zimmer A."/>
            <person name="Terry A."/>
            <person name="Salamov A."/>
            <person name="Shapiro H."/>
            <person name="Nishiyama T."/>
            <person name="Perroud P.-F."/>
            <person name="Lindquist E."/>
            <person name="Kamisugi Y."/>
            <person name="Tanahashi T."/>
            <person name="Sakakibara K."/>
            <person name="Fujita T."/>
            <person name="Oishi K."/>
            <person name="Shin-I T."/>
            <person name="Kuroki Y."/>
            <person name="Toyoda A."/>
            <person name="Suzuki Y."/>
            <person name="Hashimoto A."/>
            <person name="Yamaguchi K."/>
            <person name="Sugano A."/>
            <person name="Kohara Y."/>
            <person name="Fujiyama A."/>
            <person name="Anterola A."/>
            <person name="Aoki S."/>
            <person name="Ashton N."/>
            <person name="Barbazuk W.B."/>
            <person name="Barker E."/>
            <person name="Bennetzen J."/>
            <person name="Bezanilla M."/>
            <person name="Blankenship R."/>
            <person name="Cho S.H."/>
            <person name="Dutcher S."/>
            <person name="Estelle M."/>
            <person name="Fawcett J.A."/>
            <person name="Gundlach H."/>
            <person name="Hanada K."/>
            <person name="Heyl A."/>
            <person name="Hicks K.A."/>
            <person name="Hugh J."/>
            <person name="Lohr M."/>
            <person name="Mayer K."/>
            <person name="Melkozernov A."/>
            <person name="Murata T."/>
            <person name="Nelson D."/>
            <person name="Pils B."/>
            <person name="Prigge M."/>
            <person name="Reiss B."/>
            <person name="Renner T."/>
            <person name="Rombauts S."/>
            <person name="Rushton P."/>
            <person name="Sanderfoot A."/>
            <person name="Schween G."/>
            <person name="Shiu S.-H."/>
            <person name="Stueber K."/>
            <person name="Theodoulou F.L."/>
            <person name="Tu H."/>
            <person name="Van de Peer Y."/>
            <person name="Verrier P.J."/>
            <person name="Waters E."/>
            <person name="Wood A."/>
            <person name="Yang L."/>
            <person name="Cove D."/>
            <person name="Cuming A."/>
            <person name="Hasebe M."/>
            <person name="Lucas S."/>
            <person name="Mishler D.B."/>
            <person name="Reski R."/>
            <person name="Grigoriev I."/>
            <person name="Quatrano R.S."/>
            <person name="Boore J.L."/>
        </authorList>
    </citation>
    <scope>NUCLEOTIDE SEQUENCE [LARGE SCALE GENOMIC DNA]</scope>
    <source>
        <strain evidence="16 17">cv. Gransden 2004</strain>
    </source>
</reference>
<dbReference type="Pfam" id="PF03453">
    <property type="entry name" value="MoeA_N"/>
    <property type="match status" value="1"/>
</dbReference>
<dbReference type="GO" id="GO:0005829">
    <property type="term" value="C:cytosol"/>
    <property type="evidence" value="ECO:0000318"/>
    <property type="project" value="GO_Central"/>
</dbReference>
<evidence type="ECO:0000256" key="5">
    <source>
        <dbReference type="ARBA" id="ARBA00022505"/>
    </source>
</evidence>
<dbReference type="PaxDb" id="3218-PP1S126_106V6.1"/>
<dbReference type="InterPro" id="IPR005111">
    <property type="entry name" value="MoeA_C_domain_IV"/>
</dbReference>
<dbReference type="InterPro" id="IPR036135">
    <property type="entry name" value="MoeA_linker/N_sf"/>
</dbReference>
<comment type="cofactor">
    <cofactor evidence="1 13">
        <name>Mg(2+)</name>
        <dbReference type="ChEBI" id="CHEBI:18420"/>
    </cofactor>
</comment>
<dbReference type="SUPFAM" id="SSF63882">
    <property type="entry name" value="MoeA N-terminal region -like"/>
    <property type="match status" value="1"/>
</dbReference>
<dbReference type="RefSeq" id="XP_024394910.1">
    <property type="nucleotide sequence ID" value="XM_024539142.2"/>
</dbReference>
<keyword evidence="12" id="KW-0511">Multifunctional enzyme</keyword>
<dbReference type="Gramene" id="Pp3c14_4050V3.3">
    <property type="protein sequence ID" value="Pp3c14_4050V3.3"/>
    <property type="gene ID" value="Pp3c14_4050"/>
</dbReference>
<dbReference type="GO" id="GO:0061598">
    <property type="term" value="F:molybdopterin adenylyltransferase activity"/>
    <property type="evidence" value="ECO:0007669"/>
    <property type="project" value="UniProtKB-UniRule"/>
</dbReference>
<keyword evidence="10 13" id="KW-0460">Magnesium</keyword>
<dbReference type="FunCoup" id="A0A2K1JGA1">
    <property type="interactions" value="2414"/>
</dbReference>
<dbReference type="InterPro" id="IPR001453">
    <property type="entry name" value="MoaB/Mog_dom"/>
</dbReference>
<dbReference type="InterPro" id="IPR005110">
    <property type="entry name" value="MoeA_linker/N"/>
</dbReference>
<dbReference type="PANTHER" id="PTHR10192">
    <property type="entry name" value="MOLYBDOPTERIN BIOSYNTHESIS PROTEIN"/>
    <property type="match status" value="1"/>
</dbReference>
<dbReference type="GO" id="GO:0006777">
    <property type="term" value="P:Mo-molybdopterin cofactor biosynthetic process"/>
    <property type="evidence" value="ECO:0000318"/>
    <property type="project" value="GO_Central"/>
</dbReference>
<dbReference type="SUPFAM" id="SSF63867">
    <property type="entry name" value="MoeA C-terminal domain-like"/>
    <property type="match status" value="1"/>
</dbReference>
<dbReference type="Gene3D" id="2.170.190.11">
    <property type="entry name" value="Molybdopterin biosynthesis moea protein, domain 3"/>
    <property type="match status" value="1"/>
</dbReference>
<dbReference type="FunFam" id="3.40.980.10:FF:000009">
    <property type="entry name" value="Molybdopterin molybdenumtransferase"/>
    <property type="match status" value="1"/>
</dbReference>
<comment type="pathway">
    <text evidence="2 13">Cofactor biosynthesis; molybdopterin biosynthesis.</text>
</comment>
<comment type="function">
    <text evidence="13">Catalyzes two steps in the biosynthesis of the molybdenum cofactor. In the first step, molybdopterin is adenylated. Subsequently, molybdate is inserted into adenylated molybdopterin and AMP is released.</text>
</comment>
<dbReference type="InterPro" id="IPR008284">
    <property type="entry name" value="MoCF_biosynth_CS"/>
</dbReference>
<dbReference type="GO" id="GO:0005524">
    <property type="term" value="F:ATP binding"/>
    <property type="evidence" value="ECO:0007669"/>
    <property type="project" value="UniProtKB-UniRule"/>
</dbReference>
<dbReference type="GO" id="GO:0005737">
    <property type="term" value="C:cytoplasm"/>
    <property type="evidence" value="ECO:0000318"/>
    <property type="project" value="GO_Central"/>
</dbReference>
<evidence type="ECO:0000256" key="9">
    <source>
        <dbReference type="ARBA" id="ARBA00022840"/>
    </source>
</evidence>
<dbReference type="InterPro" id="IPR036425">
    <property type="entry name" value="MoaB/Mog-like_dom_sf"/>
</dbReference>
<dbReference type="SUPFAM" id="SSF53218">
    <property type="entry name" value="Molybdenum cofactor biosynthesis proteins"/>
    <property type="match status" value="2"/>
</dbReference>
<dbReference type="STRING" id="3218.A0A2K1JGA1"/>
<dbReference type="Pfam" id="PF00994">
    <property type="entry name" value="MoCF_biosynth"/>
    <property type="match status" value="2"/>
</dbReference>
<keyword evidence="9" id="KW-0067">ATP-binding</keyword>
<evidence type="ECO:0000256" key="6">
    <source>
        <dbReference type="ARBA" id="ARBA00022679"/>
    </source>
</evidence>
<sequence>MAHDIVIESSPGLVTVQQATNIILSVAKRLSPVTVPLYEASGATLAEDITAPEPIPPFPASIKDGYAVVAADGPGEYPVVGAARAGSYSSQLQLQPGSVVYITTGGPIPDGADAVVQVEDTEVVEDGASNDVKKIRILKTVTKGHDIRPVGFDIAEGASVLKAGERLGAAEIGLLATVGVSHVEVFRRPKVAVASTGDELVDPQDGTKLGKGQIRDSNRAMLLAACKEHHCEVINLGIIRDVEAEVNDILDKALASNADILLTSGGVSMGDKDFVKPLLQKRGKVYFSKVLMKPGKPLAFATLEARARGASETSQMLVFGLPGNPVSSAVTFNLFAVPAIRYLSGWVEPQLRKIQARTWSPLRLDPDRPEFHRVTVSWELDDGTGHPGFVAKSTGHQISSRLLSMRSANALLELPQAPAIVPAGVLVPALLIDNLAGMPPAKTPVSSKDIPSPRPIKVEALHIPDTAQHKHRHMHASDKKSEGATNSQVRVAILTVSDTVATGAGPDRSGPRAVEVITSVSERLGGASVVASSVVPDDVEAIQEVLKRWSDIDKVNLILTTGGTGFTPRDVTPEATRPLIQRETPGLTQVMLLESLKVTPTAMLSRAAAGIRGSTLIINMPGNPNAVAECIEALMPALPHALKQLRGDKREKHPNHVPHAAARPANSDVWTKSYLASIETQPTEGPLVDKPCNCSIEG</sequence>
<evidence type="ECO:0000313" key="17">
    <source>
        <dbReference type="Proteomes" id="UP000006727"/>
    </source>
</evidence>
<dbReference type="EnsemblPlants" id="Pp3c14_4050V3.2">
    <property type="protein sequence ID" value="Pp3c14_4050V3.2"/>
    <property type="gene ID" value="Pp3c14_4050"/>
</dbReference>
<keyword evidence="6 13" id="KW-0808">Transferase</keyword>
<dbReference type="Pfam" id="PF03454">
    <property type="entry name" value="MoeA_C"/>
    <property type="match status" value="1"/>
</dbReference>
<dbReference type="EnsemblPlants" id="Pp3c14_4050V3.3">
    <property type="protein sequence ID" value="Pp3c14_4050V3.3"/>
    <property type="gene ID" value="Pp3c14_4050"/>
</dbReference>
<dbReference type="InterPro" id="IPR036688">
    <property type="entry name" value="MoeA_C_domain_IV_sf"/>
</dbReference>
<dbReference type="CDD" id="cd00886">
    <property type="entry name" value="MogA_MoaB"/>
    <property type="match status" value="1"/>
</dbReference>
<organism evidence="15">
    <name type="scientific">Physcomitrium patens</name>
    <name type="common">Spreading-leaved earth moss</name>
    <name type="synonym">Physcomitrella patens</name>
    <dbReference type="NCBI Taxonomy" id="3218"/>
    <lineage>
        <taxon>Eukaryota</taxon>
        <taxon>Viridiplantae</taxon>
        <taxon>Streptophyta</taxon>
        <taxon>Embryophyta</taxon>
        <taxon>Bryophyta</taxon>
        <taxon>Bryophytina</taxon>
        <taxon>Bryopsida</taxon>
        <taxon>Funariidae</taxon>
        <taxon>Funariales</taxon>
        <taxon>Funariaceae</taxon>
        <taxon>Physcomitrium</taxon>
    </lineage>
</organism>
<dbReference type="RefSeq" id="XP_024394908.1">
    <property type="nucleotide sequence ID" value="XM_024539140.2"/>
</dbReference>
<comment type="similarity">
    <text evidence="4">In the C-terminal section; belongs to the MoeA family.</text>
</comment>
<dbReference type="RefSeq" id="XP_024394913.1">
    <property type="nucleotide sequence ID" value="XM_024539145.2"/>
</dbReference>
<dbReference type="RefSeq" id="XP_024394912.1">
    <property type="nucleotide sequence ID" value="XM_024539144.2"/>
</dbReference>
<dbReference type="FunFam" id="3.40.980.10:FF:000002">
    <property type="entry name" value="Molybdopterin molybdenumtransferase"/>
    <property type="match status" value="1"/>
</dbReference>
<dbReference type="Gramene" id="Pp3c14_4050V3.1">
    <property type="protein sequence ID" value="Pp3c14_4050V3.1"/>
    <property type="gene ID" value="Pp3c14_4050"/>
</dbReference>
<dbReference type="SMART" id="SM00852">
    <property type="entry name" value="MoCF_biosynth"/>
    <property type="match status" value="2"/>
</dbReference>
<dbReference type="NCBIfam" id="TIGR00177">
    <property type="entry name" value="molyb_syn"/>
    <property type="match status" value="2"/>
</dbReference>
<dbReference type="OrthoDB" id="4349954at2759"/>
<dbReference type="Proteomes" id="UP000006727">
    <property type="component" value="Chromosome 14"/>
</dbReference>
<dbReference type="EMBL" id="ABEU02000014">
    <property type="protein sequence ID" value="PNR40580.1"/>
    <property type="molecule type" value="Genomic_DNA"/>
</dbReference>